<evidence type="ECO:0000313" key="3">
    <source>
        <dbReference type="Proteomes" id="UP000263753"/>
    </source>
</evidence>
<dbReference type="InterPro" id="IPR036282">
    <property type="entry name" value="Glutathione-S-Trfase_C_sf"/>
</dbReference>
<dbReference type="GO" id="GO:0016034">
    <property type="term" value="F:maleylacetoacetate isomerase activity"/>
    <property type="evidence" value="ECO:0007669"/>
    <property type="project" value="TreeGrafter"/>
</dbReference>
<dbReference type="GO" id="GO:0006749">
    <property type="term" value="P:glutathione metabolic process"/>
    <property type="evidence" value="ECO:0007669"/>
    <property type="project" value="TreeGrafter"/>
</dbReference>
<dbReference type="Gene3D" id="1.20.1050.10">
    <property type="match status" value="1"/>
</dbReference>
<dbReference type="CDD" id="cd03043">
    <property type="entry name" value="GST_N_1"/>
    <property type="match status" value="1"/>
</dbReference>
<dbReference type="SUPFAM" id="SSF52833">
    <property type="entry name" value="Thioredoxin-like"/>
    <property type="match status" value="1"/>
</dbReference>
<accession>A0A3B7M8A5</accession>
<evidence type="ECO:0000313" key="2">
    <source>
        <dbReference type="EMBL" id="AXY58549.1"/>
    </source>
</evidence>
<dbReference type="Pfam" id="PF13410">
    <property type="entry name" value="GST_C_2"/>
    <property type="match status" value="1"/>
</dbReference>
<dbReference type="PANTHER" id="PTHR42673:SF4">
    <property type="entry name" value="MALEYLACETOACETATE ISOMERASE"/>
    <property type="match status" value="1"/>
</dbReference>
<reference evidence="3" key="1">
    <citation type="submission" date="2018-09" db="EMBL/GenBank/DDBJ databases">
        <title>The complete genome of Acinetobacter sp. strain WCHAc010005.</title>
        <authorList>
            <person name="Hu Y."/>
            <person name="Long H."/>
            <person name="Feng Y."/>
            <person name="Zong Z."/>
        </authorList>
    </citation>
    <scope>NUCLEOTIDE SEQUENCE [LARGE SCALE GENOMIC DNA]</scope>
    <source>
        <strain evidence="3">WCHAc010005</strain>
    </source>
</reference>
<dbReference type="PROSITE" id="PS50404">
    <property type="entry name" value="GST_NTER"/>
    <property type="match status" value="1"/>
</dbReference>
<dbReference type="InterPro" id="IPR036249">
    <property type="entry name" value="Thioredoxin-like_sf"/>
</dbReference>
<dbReference type="AlphaFoldDB" id="A0A3B7M8A5"/>
<dbReference type="GO" id="GO:0006559">
    <property type="term" value="P:L-phenylalanine catabolic process"/>
    <property type="evidence" value="ECO:0007669"/>
    <property type="project" value="TreeGrafter"/>
</dbReference>
<keyword evidence="2" id="KW-0808">Transferase</keyword>
<proteinExistence type="predicted"/>
<organism evidence="2 3">
    <name type="scientific">Acinetobacter chinensis</name>
    <dbReference type="NCBI Taxonomy" id="2004650"/>
    <lineage>
        <taxon>Bacteria</taxon>
        <taxon>Pseudomonadati</taxon>
        <taxon>Pseudomonadota</taxon>
        <taxon>Gammaproteobacteria</taxon>
        <taxon>Moraxellales</taxon>
        <taxon>Moraxellaceae</taxon>
        <taxon>Acinetobacter</taxon>
    </lineage>
</organism>
<dbReference type="Gene3D" id="3.40.30.10">
    <property type="entry name" value="Glutaredoxin"/>
    <property type="match status" value="1"/>
</dbReference>
<dbReference type="InterPro" id="IPR040079">
    <property type="entry name" value="Glutathione_S-Trfase"/>
</dbReference>
<dbReference type="SFLD" id="SFLDG00358">
    <property type="entry name" value="Main_(cytGST)"/>
    <property type="match status" value="1"/>
</dbReference>
<dbReference type="InterPro" id="IPR004045">
    <property type="entry name" value="Glutathione_S-Trfase_N"/>
</dbReference>
<sequence length="222" mass="25654">MQLYTGNKNYSSWSMRAWLILKHFDLPFQDHFVAFDDFSADGQFKQQVSKLSPAGKVPVLLHDQLAVWDTLAIAEYLAEQFPEKQLWPQDRLQRAKARTVAAEMHSGFMQLRSLCPMNIEADLSAVGQQLWQQHAGLRQDVQRVEQIWSEADGFLFGDFSIADAFYAPVVMRLMSYRLPVTELSQQYMQKIQHLPAVRQWMDAAKREHLFVQADEPYRTSGG</sequence>
<name>A0A3B7M8A5_9GAMM</name>
<feature type="domain" description="GST N-terminal" evidence="1">
    <location>
        <begin position="1"/>
        <end position="85"/>
    </location>
</feature>
<dbReference type="EMBL" id="CP032134">
    <property type="protein sequence ID" value="AXY58549.1"/>
    <property type="molecule type" value="Genomic_DNA"/>
</dbReference>
<dbReference type="GO" id="GO:0004364">
    <property type="term" value="F:glutathione transferase activity"/>
    <property type="evidence" value="ECO:0007669"/>
    <property type="project" value="TreeGrafter"/>
</dbReference>
<protein>
    <submittedName>
        <fullName evidence="2">Glutathione S-transferase family protein</fullName>
    </submittedName>
</protein>
<dbReference type="PANTHER" id="PTHR42673">
    <property type="entry name" value="MALEYLACETOACETATE ISOMERASE"/>
    <property type="match status" value="1"/>
</dbReference>
<dbReference type="SUPFAM" id="SSF47616">
    <property type="entry name" value="GST C-terminal domain-like"/>
    <property type="match status" value="1"/>
</dbReference>
<dbReference type="Proteomes" id="UP000263753">
    <property type="component" value="Chromosome"/>
</dbReference>
<dbReference type="CDD" id="cd03194">
    <property type="entry name" value="GST_C_3"/>
    <property type="match status" value="1"/>
</dbReference>
<dbReference type="SFLD" id="SFLDS00019">
    <property type="entry name" value="Glutathione_Transferase_(cytos"/>
    <property type="match status" value="1"/>
</dbReference>
<dbReference type="Pfam" id="PF13409">
    <property type="entry name" value="GST_N_2"/>
    <property type="match status" value="1"/>
</dbReference>
<dbReference type="KEGG" id="achi:CDG60_17445"/>
<evidence type="ECO:0000259" key="1">
    <source>
        <dbReference type="PROSITE" id="PS50404"/>
    </source>
</evidence>
<gene>
    <name evidence="2" type="ORF">CDG60_17445</name>
</gene>